<name>L1JNC4_GUITC</name>
<dbReference type="Proteomes" id="UP000011087">
    <property type="component" value="Unassembled WGS sequence"/>
</dbReference>
<dbReference type="EnsemblProtists" id="EKX49947">
    <property type="protein sequence ID" value="EKX49947"/>
    <property type="gene ID" value="GUITHDRAFT_135634"/>
</dbReference>
<evidence type="ECO:0000313" key="4">
    <source>
        <dbReference type="Proteomes" id="UP000011087"/>
    </source>
</evidence>
<reference evidence="2 4" key="1">
    <citation type="journal article" date="2012" name="Nature">
        <title>Algal genomes reveal evolutionary mosaicism and the fate of nucleomorphs.</title>
        <authorList>
            <consortium name="DOE Joint Genome Institute"/>
            <person name="Curtis B.A."/>
            <person name="Tanifuji G."/>
            <person name="Burki F."/>
            <person name="Gruber A."/>
            <person name="Irimia M."/>
            <person name="Maruyama S."/>
            <person name="Arias M.C."/>
            <person name="Ball S.G."/>
            <person name="Gile G.H."/>
            <person name="Hirakawa Y."/>
            <person name="Hopkins J.F."/>
            <person name="Kuo A."/>
            <person name="Rensing S.A."/>
            <person name="Schmutz J."/>
            <person name="Symeonidi A."/>
            <person name="Elias M."/>
            <person name="Eveleigh R.J."/>
            <person name="Herman E.K."/>
            <person name="Klute M.J."/>
            <person name="Nakayama T."/>
            <person name="Obornik M."/>
            <person name="Reyes-Prieto A."/>
            <person name="Armbrust E.V."/>
            <person name="Aves S.J."/>
            <person name="Beiko R.G."/>
            <person name="Coutinho P."/>
            <person name="Dacks J.B."/>
            <person name="Durnford D.G."/>
            <person name="Fast N.M."/>
            <person name="Green B.R."/>
            <person name="Grisdale C.J."/>
            <person name="Hempel F."/>
            <person name="Henrissat B."/>
            <person name="Hoppner M.P."/>
            <person name="Ishida K."/>
            <person name="Kim E."/>
            <person name="Koreny L."/>
            <person name="Kroth P.G."/>
            <person name="Liu Y."/>
            <person name="Malik S.B."/>
            <person name="Maier U.G."/>
            <person name="McRose D."/>
            <person name="Mock T."/>
            <person name="Neilson J.A."/>
            <person name="Onodera N.T."/>
            <person name="Poole A.M."/>
            <person name="Pritham E.J."/>
            <person name="Richards T.A."/>
            <person name="Rocap G."/>
            <person name="Roy S.W."/>
            <person name="Sarai C."/>
            <person name="Schaack S."/>
            <person name="Shirato S."/>
            <person name="Slamovits C.H."/>
            <person name="Spencer D.F."/>
            <person name="Suzuki S."/>
            <person name="Worden A.Z."/>
            <person name="Zauner S."/>
            <person name="Barry K."/>
            <person name="Bell C."/>
            <person name="Bharti A.K."/>
            <person name="Crow J.A."/>
            <person name="Grimwood J."/>
            <person name="Kramer R."/>
            <person name="Lindquist E."/>
            <person name="Lucas S."/>
            <person name="Salamov A."/>
            <person name="McFadden G.I."/>
            <person name="Lane C.E."/>
            <person name="Keeling P.J."/>
            <person name="Gray M.W."/>
            <person name="Grigoriev I.V."/>
            <person name="Archibald J.M."/>
        </authorList>
    </citation>
    <scope>NUCLEOTIDE SEQUENCE</scope>
    <source>
        <strain evidence="2 4">CCMP2712</strain>
    </source>
</reference>
<protein>
    <submittedName>
        <fullName evidence="2 3">Uncharacterized protein</fullName>
    </submittedName>
</protein>
<evidence type="ECO:0000313" key="3">
    <source>
        <dbReference type="EnsemblProtists" id="EKX49947"/>
    </source>
</evidence>
<dbReference type="EMBL" id="JH992980">
    <property type="protein sequence ID" value="EKX49947.1"/>
    <property type="molecule type" value="Genomic_DNA"/>
</dbReference>
<evidence type="ECO:0000313" key="2">
    <source>
        <dbReference type="EMBL" id="EKX49947.1"/>
    </source>
</evidence>
<dbReference type="PaxDb" id="55529-EKX49947"/>
<proteinExistence type="predicted"/>
<keyword evidence="4" id="KW-1185">Reference proteome</keyword>
<feature type="signal peptide" evidence="1">
    <location>
        <begin position="1"/>
        <end position="22"/>
    </location>
</feature>
<organism evidence="2">
    <name type="scientific">Guillardia theta (strain CCMP2712)</name>
    <name type="common">Cryptophyte</name>
    <dbReference type="NCBI Taxonomy" id="905079"/>
    <lineage>
        <taxon>Eukaryota</taxon>
        <taxon>Cryptophyceae</taxon>
        <taxon>Pyrenomonadales</taxon>
        <taxon>Geminigeraceae</taxon>
        <taxon>Guillardia</taxon>
    </lineage>
</organism>
<dbReference type="KEGG" id="gtt:GUITHDRAFT_135634"/>
<dbReference type="HOGENOM" id="CLU_1211762_0_0_1"/>
<reference evidence="3" key="3">
    <citation type="submission" date="2015-06" db="UniProtKB">
        <authorList>
            <consortium name="EnsemblProtists"/>
        </authorList>
    </citation>
    <scope>IDENTIFICATION</scope>
</reference>
<gene>
    <name evidence="2" type="ORF">GUITHDRAFT_135634</name>
</gene>
<evidence type="ECO:0000256" key="1">
    <source>
        <dbReference type="SAM" id="SignalP"/>
    </source>
</evidence>
<feature type="chain" id="PRO_5008771564" evidence="1">
    <location>
        <begin position="23"/>
        <end position="229"/>
    </location>
</feature>
<dbReference type="GeneID" id="17306630"/>
<dbReference type="RefSeq" id="XP_005836927.1">
    <property type="nucleotide sequence ID" value="XM_005836870.1"/>
</dbReference>
<dbReference type="AlphaFoldDB" id="L1JNC4"/>
<reference evidence="4" key="2">
    <citation type="submission" date="2012-11" db="EMBL/GenBank/DDBJ databases">
        <authorList>
            <person name="Kuo A."/>
            <person name="Curtis B.A."/>
            <person name="Tanifuji G."/>
            <person name="Burki F."/>
            <person name="Gruber A."/>
            <person name="Irimia M."/>
            <person name="Maruyama S."/>
            <person name="Arias M.C."/>
            <person name="Ball S.G."/>
            <person name="Gile G.H."/>
            <person name="Hirakawa Y."/>
            <person name="Hopkins J.F."/>
            <person name="Rensing S.A."/>
            <person name="Schmutz J."/>
            <person name="Symeonidi A."/>
            <person name="Elias M."/>
            <person name="Eveleigh R.J."/>
            <person name="Herman E.K."/>
            <person name="Klute M.J."/>
            <person name="Nakayama T."/>
            <person name="Obornik M."/>
            <person name="Reyes-Prieto A."/>
            <person name="Armbrust E.V."/>
            <person name="Aves S.J."/>
            <person name="Beiko R.G."/>
            <person name="Coutinho P."/>
            <person name="Dacks J.B."/>
            <person name="Durnford D.G."/>
            <person name="Fast N.M."/>
            <person name="Green B.R."/>
            <person name="Grisdale C."/>
            <person name="Hempe F."/>
            <person name="Henrissat B."/>
            <person name="Hoppner M.P."/>
            <person name="Ishida K.-I."/>
            <person name="Kim E."/>
            <person name="Koreny L."/>
            <person name="Kroth P.G."/>
            <person name="Liu Y."/>
            <person name="Malik S.-B."/>
            <person name="Maier U.G."/>
            <person name="McRose D."/>
            <person name="Mock T."/>
            <person name="Neilson J.A."/>
            <person name="Onodera N.T."/>
            <person name="Poole A.M."/>
            <person name="Pritham E.J."/>
            <person name="Richards T.A."/>
            <person name="Rocap G."/>
            <person name="Roy S.W."/>
            <person name="Sarai C."/>
            <person name="Schaack S."/>
            <person name="Shirato S."/>
            <person name="Slamovits C.H."/>
            <person name="Spencer D.F."/>
            <person name="Suzuki S."/>
            <person name="Worden A.Z."/>
            <person name="Zauner S."/>
            <person name="Barry K."/>
            <person name="Bell C."/>
            <person name="Bharti A.K."/>
            <person name="Crow J.A."/>
            <person name="Grimwood J."/>
            <person name="Kramer R."/>
            <person name="Lindquist E."/>
            <person name="Lucas S."/>
            <person name="Salamov A."/>
            <person name="McFadden G.I."/>
            <person name="Lane C.E."/>
            <person name="Keeling P.J."/>
            <person name="Gray M.W."/>
            <person name="Grigoriev I.V."/>
            <person name="Archibald J.M."/>
        </authorList>
    </citation>
    <scope>NUCLEOTIDE SEQUENCE</scope>
    <source>
        <strain evidence="4">CCMP2712</strain>
    </source>
</reference>
<sequence length="229" mass="25904">MKGMQLFVLSCIVLLLRFPLFCYNSAISDSMTITGQGVTLERLIQRNSNHEIHRHGLAYCTKTLYNMGGKVETFGPVCQVQKFCNGMQWPVLTDEVLADDERNGSNARITQHACPLCLYGYILPAVPQEFEGTPMDFCALLPPEFYPCPFPVLPRDGSGPPRAGPCWEPIINGTRLNYTGTGVVQSWPRGYDYFAETEEKAKRKSKKRIYANRQVKVLQPRRTFEEGLD</sequence>
<accession>L1JNC4</accession>
<keyword evidence="1" id="KW-0732">Signal</keyword>